<feature type="transmembrane region" description="Helical" evidence="5">
    <location>
        <begin position="291"/>
        <end position="313"/>
    </location>
</feature>
<evidence type="ECO:0000259" key="6">
    <source>
        <dbReference type="Pfam" id="PF12698"/>
    </source>
</evidence>
<dbReference type="PANTHER" id="PTHR43471">
    <property type="entry name" value="ABC TRANSPORTER PERMEASE"/>
    <property type="match status" value="1"/>
</dbReference>
<evidence type="ECO:0000256" key="2">
    <source>
        <dbReference type="ARBA" id="ARBA00022692"/>
    </source>
</evidence>
<evidence type="ECO:0000313" key="8">
    <source>
        <dbReference type="Proteomes" id="UP000216533"/>
    </source>
</evidence>
<reference evidence="7 8" key="1">
    <citation type="submission" date="2017-07" db="EMBL/GenBank/DDBJ databases">
        <title>Draft whole genome sequences of clinical Proprionibacteriaceae strains.</title>
        <authorList>
            <person name="Bernier A.-M."/>
            <person name="Bernard K."/>
            <person name="Domingo M.-C."/>
        </authorList>
    </citation>
    <scope>NUCLEOTIDE SEQUENCE [LARGE SCALE GENOMIC DNA]</scope>
    <source>
        <strain evidence="7 8">NML 160184</strain>
    </source>
</reference>
<comment type="caution">
    <text evidence="7">The sequence shown here is derived from an EMBL/GenBank/DDBJ whole genome shotgun (WGS) entry which is preliminary data.</text>
</comment>
<keyword evidence="3 5" id="KW-1133">Transmembrane helix</keyword>
<dbReference type="RefSeq" id="WP_094451912.1">
    <property type="nucleotide sequence ID" value="NZ_NMVI01000029.1"/>
</dbReference>
<dbReference type="InterPro" id="IPR013525">
    <property type="entry name" value="ABC2_TM"/>
</dbReference>
<comment type="subcellular location">
    <subcellularLocation>
        <location evidence="1">Membrane</location>
        <topology evidence="1">Multi-pass membrane protein</topology>
    </subcellularLocation>
</comment>
<gene>
    <name evidence="7" type="ORF">CGZ92_13600</name>
</gene>
<feature type="transmembrane region" description="Helical" evidence="5">
    <location>
        <begin position="333"/>
        <end position="355"/>
    </location>
</feature>
<feature type="transmembrane region" description="Helical" evidence="5">
    <location>
        <begin position="215"/>
        <end position="241"/>
    </location>
</feature>
<dbReference type="EMBL" id="NMVI01000029">
    <property type="protein sequence ID" value="OYN84081.1"/>
    <property type="molecule type" value="Genomic_DNA"/>
</dbReference>
<evidence type="ECO:0000256" key="1">
    <source>
        <dbReference type="ARBA" id="ARBA00004141"/>
    </source>
</evidence>
<organism evidence="7 8">
    <name type="scientific">Parenemella sanctibonifatiensis</name>
    <dbReference type="NCBI Taxonomy" id="2016505"/>
    <lineage>
        <taxon>Bacteria</taxon>
        <taxon>Bacillati</taxon>
        <taxon>Actinomycetota</taxon>
        <taxon>Actinomycetes</taxon>
        <taxon>Propionibacteriales</taxon>
        <taxon>Propionibacteriaceae</taxon>
        <taxon>Parenemella</taxon>
    </lineage>
</organism>
<keyword evidence="4 5" id="KW-0472">Membrane</keyword>
<evidence type="ECO:0000313" key="7">
    <source>
        <dbReference type="EMBL" id="OYN84081.1"/>
    </source>
</evidence>
<dbReference type="Proteomes" id="UP000216533">
    <property type="component" value="Unassembled WGS sequence"/>
</dbReference>
<evidence type="ECO:0000256" key="4">
    <source>
        <dbReference type="ARBA" id="ARBA00023136"/>
    </source>
</evidence>
<keyword evidence="2 5" id="KW-0812">Transmembrane</keyword>
<sequence length="381" mass="40275">MSYAQPSQPWRIVAKREITAQLSDKSFWIGTIITVVLLVGGMALSALFLGDDAKQVGVTDAEGAAIVQIAGEGYEAVELPEAELEAAVDSGDVDAGIRHGDAGWQLVVSDLESTDQTLLQSISAYVLQTNASEQGVDLGALNAGTEAQVVLTGEQDSSEVGIATIAGLVFSLLFLMAALTYGMQIAQSVVEEKESRIVEILSAAIPVRQLLIGKVVGNTVMAMFQLILYIAIGAVGVSFTPFSELLPQLLPHIGWFVVFFLFGFASLACLWAAAGAMATRHKDLGNTTTPLTMIIMGVYFAGLFTSGTVNMVLSYVPVVSTVLMPQRLILGEAGVLDAIIALVLTIAFMGVAIWLGNTIYRRGLLQTGGVLKLKDAFAKAD</sequence>
<feature type="domain" description="ABC-2 type transporter transmembrane" evidence="6">
    <location>
        <begin position="25"/>
        <end position="355"/>
    </location>
</feature>
<feature type="transmembrane region" description="Helical" evidence="5">
    <location>
        <begin position="253"/>
        <end position="279"/>
    </location>
</feature>
<protein>
    <submittedName>
        <fullName evidence="7">ABC transporter permease</fullName>
    </submittedName>
</protein>
<dbReference type="PANTHER" id="PTHR43471:SF3">
    <property type="entry name" value="ABC TRANSPORTER PERMEASE PROTEIN NATB"/>
    <property type="match status" value="1"/>
</dbReference>
<dbReference type="GO" id="GO:0016020">
    <property type="term" value="C:membrane"/>
    <property type="evidence" value="ECO:0007669"/>
    <property type="project" value="UniProtKB-SubCell"/>
</dbReference>
<feature type="transmembrane region" description="Helical" evidence="5">
    <location>
        <begin position="26"/>
        <end position="49"/>
    </location>
</feature>
<evidence type="ECO:0000256" key="5">
    <source>
        <dbReference type="SAM" id="Phobius"/>
    </source>
</evidence>
<evidence type="ECO:0000256" key="3">
    <source>
        <dbReference type="ARBA" id="ARBA00022989"/>
    </source>
</evidence>
<accession>A0A255DZ89</accession>
<feature type="transmembrane region" description="Helical" evidence="5">
    <location>
        <begin position="160"/>
        <end position="183"/>
    </location>
</feature>
<dbReference type="AlphaFoldDB" id="A0A255DZ89"/>
<proteinExistence type="predicted"/>
<dbReference type="GO" id="GO:0140359">
    <property type="term" value="F:ABC-type transporter activity"/>
    <property type="evidence" value="ECO:0007669"/>
    <property type="project" value="InterPro"/>
</dbReference>
<dbReference type="Pfam" id="PF12698">
    <property type="entry name" value="ABC2_membrane_3"/>
    <property type="match status" value="1"/>
</dbReference>
<name>A0A255DZ89_9ACTN</name>